<protein>
    <submittedName>
        <fullName evidence="1">Uncharacterized protein</fullName>
    </submittedName>
</protein>
<gene>
    <name evidence="1" type="ORF">PIB30_052559</name>
</gene>
<reference evidence="1 2" key="1">
    <citation type="journal article" date="2023" name="Plants (Basel)">
        <title>Bridging the Gap: Combining Genomics and Transcriptomics Approaches to Understand Stylosanthes scabra, an Orphan Legume from the Brazilian Caatinga.</title>
        <authorList>
            <person name="Ferreira-Neto J.R.C."/>
            <person name="da Silva M.D."/>
            <person name="Binneck E."/>
            <person name="de Melo N.F."/>
            <person name="da Silva R.H."/>
            <person name="de Melo A.L.T.M."/>
            <person name="Pandolfi V."/>
            <person name="Bustamante F.O."/>
            <person name="Brasileiro-Vidal A.C."/>
            <person name="Benko-Iseppon A.M."/>
        </authorList>
    </citation>
    <scope>NUCLEOTIDE SEQUENCE [LARGE SCALE GENOMIC DNA]</scope>
    <source>
        <tissue evidence="1">Leaves</tissue>
    </source>
</reference>
<name>A0ABU6WJA7_9FABA</name>
<organism evidence="1 2">
    <name type="scientific">Stylosanthes scabra</name>
    <dbReference type="NCBI Taxonomy" id="79078"/>
    <lineage>
        <taxon>Eukaryota</taxon>
        <taxon>Viridiplantae</taxon>
        <taxon>Streptophyta</taxon>
        <taxon>Embryophyta</taxon>
        <taxon>Tracheophyta</taxon>
        <taxon>Spermatophyta</taxon>
        <taxon>Magnoliopsida</taxon>
        <taxon>eudicotyledons</taxon>
        <taxon>Gunneridae</taxon>
        <taxon>Pentapetalae</taxon>
        <taxon>rosids</taxon>
        <taxon>fabids</taxon>
        <taxon>Fabales</taxon>
        <taxon>Fabaceae</taxon>
        <taxon>Papilionoideae</taxon>
        <taxon>50 kb inversion clade</taxon>
        <taxon>dalbergioids sensu lato</taxon>
        <taxon>Dalbergieae</taxon>
        <taxon>Pterocarpus clade</taxon>
        <taxon>Stylosanthes</taxon>
    </lineage>
</organism>
<evidence type="ECO:0000313" key="2">
    <source>
        <dbReference type="Proteomes" id="UP001341840"/>
    </source>
</evidence>
<dbReference type="EMBL" id="JASCZI010181625">
    <property type="protein sequence ID" value="MED6184976.1"/>
    <property type="molecule type" value="Genomic_DNA"/>
</dbReference>
<keyword evidence="2" id="KW-1185">Reference proteome</keyword>
<evidence type="ECO:0000313" key="1">
    <source>
        <dbReference type="EMBL" id="MED6184976.1"/>
    </source>
</evidence>
<sequence>MRVHQMNMAPERDTFGNYISYPSLKAWFCRATLKQELSASHALAFAGKISQTTLSARLTFWVDAGKCTATDWMRSAVPPLMGMHWECFGAGAAINWSACHIHPIKARFVLATLIQTQHLKGIILAHWR</sequence>
<comment type="caution">
    <text evidence="1">The sequence shown here is derived from an EMBL/GenBank/DDBJ whole genome shotgun (WGS) entry which is preliminary data.</text>
</comment>
<accession>A0ABU6WJA7</accession>
<proteinExistence type="predicted"/>
<dbReference type="Proteomes" id="UP001341840">
    <property type="component" value="Unassembled WGS sequence"/>
</dbReference>